<dbReference type="GO" id="GO:0005524">
    <property type="term" value="F:ATP binding"/>
    <property type="evidence" value="ECO:0007669"/>
    <property type="project" value="UniProtKB-KW"/>
</dbReference>
<dbReference type="InterPro" id="IPR006054">
    <property type="entry name" value="DnaQ"/>
</dbReference>
<evidence type="ECO:0000313" key="7">
    <source>
        <dbReference type="Proteomes" id="UP000552097"/>
    </source>
</evidence>
<dbReference type="InterPro" id="IPR011545">
    <property type="entry name" value="DEAD/DEAH_box_helicase_dom"/>
</dbReference>
<dbReference type="GO" id="GO:0016887">
    <property type="term" value="F:ATP hydrolysis activity"/>
    <property type="evidence" value="ECO:0007669"/>
    <property type="project" value="TreeGrafter"/>
</dbReference>
<evidence type="ECO:0000256" key="1">
    <source>
        <dbReference type="ARBA" id="ARBA00022741"/>
    </source>
</evidence>
<dbReference type="CDD" id="cd06127">
    <property type="entry name" value="DEDDh"/>
    <property type="match status" value="1"/>
</dbReference>
<dbReference type="PROSITE" id="PS51194">
    <property type="entry name" value="HELICASE_CTER"/>
    <property type="match status" value="1"/>
</dbReference>
<evidence type="ECO:0000259" key="5">
    <source>
        <dbReference type="PROSITE" id="PS51194"/>
    </source>
</evidence>
<dbReference type="GO" id="GO:0003677">
    <property type="term" value="F:DNA binding"/>
    <property type="evidence" value="ECO:0007669"/>
    <property type="project" value="InterPro"/>
</dbReference>
<dbReference type="Proteomes" id="UP000552097">
    <property type="component" value="Unassembled WGS sequence"/>
</dbReference>
<dbReference type="AlphaFoldDB" id="A0A7W9HF52"/>
<dbReference type="PANTHER" id="PTHR47962">
    <property type="entry name" value="ATP-DEPENDENT HELICASE LHR-RELATED-RELATED"/>
    <property type="match status" value="1"/>
</dbReference>
<dbReference type="GO" id="GO:0004527">
    <property type="term" value="F:exonuclease activity"/>
    <property type="evidence" value="ECO:0007669"/>
    <property type="project" value="UniProtKB-KW"/>
</dbReference>
<keyword evidence="2" id="KW-0269">Exonuclease</keyword>
<dbReference type="RefSeq" id="WP_184916579.1">
    <property type="nucleotide sequence ID" value="NZ_JACHMO010000001.1"/>
</dbReference>
<evidence type="ECO:0000256" key="2">
    <source>
        <dbReference type="ARBA" id="ARBA00022839"/>
    </source>
</evidence>
<keyword evidence="7" id="KW-1185">Reference proteome</keyword>
<dbReference type="InterPro" id="IPR027417">
    <property type="entry name" value="P-loop_NTPase"/>
</dbReference>
<dbReference type="PANTHER" id="PTHR47962:SF5">
    <property type="entry name" value="ATP-DEPENDENT HELICASE LHR-RELATED"/>
    <property type="match status" value="1"/>
</dbReference>
<proteinExistence type="predicted"/>
<sequence length="942" mass="103521">MSWPPSASEAPPGSSQFFRLHQKVQRWIHRQGWPKLNDAQEQAIPLVLKGTEDVIVSAATASGKTEAAFLPICSALLDEVDDGGIRVLYVSPLKALINDQHRRLDELCEELDLPVHRWHGDVPGSAKAKVLNKPDGILLITPESLEAMFVLRGMEIGWLLRALRWVVIDEMHSFMGTERGAQLQSLLHRVELATRRRIPRIGLSATLGSMESARDYLRPGNGRNVHLLTASHQSGDISAIIRGYVHKAPTTEDEESDEGTSVERICEHVFTTLRGGNNLVFFDRRGDVELYADRLRRRSEERAVPNEFFPHHGSLAKDVREHVEDLLKSNRPVTVMCTSTLEMGIDIGTLTSVAQVGAPPSVASLRQRIGRSGRRGEPAVLRMYVTAQEIDADIAPQDELRAELFQAVAMMSLLSERWYEPADTSSLHLSTLIQQIMSVIAQHQGARPAELFQALCISGSFAHVDETTFATLLRDLGQAELVQQEPDGLLLLGRVGERIVNHYSFYAVFAEKQEYRLVHGSRTLGVLHVTTPTEVGSLVIFAGRRWKIVSVDDQAALIQVEPSHGGRAPKFAGGRAEIHDEVRRRMRVWYESDDVPAYLDATAQRLLDEGRAAYRRFDLTRNPALAKGNDTIVFPWRGDRILNTLTAWLTRAGVPAVRDGVAFTVPKCTPAQLRAVLQQLFLEDDTTAEDIAAALPDTAVEKHDVHLGKPLRIRGYAAGCLDMAGARSALADLVDRLPEHDVDVITGIPFAPAPLVTTPTAYAVVDVETTGFAAWGKDRVIEVAVIRVALDGTVLGEWSALVDPQRPLAATEVHGITEDDLAGAPVFADVAPTLAAHLDGAVVVAHNASFDLSFLNAEFARTTTPLTLSATLCTMKLDDHVHQVGRRKLHDCITAIGICTTQGTAHRALSDARATADLLRHYLTHTPHDVRKLVTASERSTS</sequence>
<dbReference type="InterPro" id="IPR012337">
    <property type="entry name" value="RNaseH-like_sf"/>
</dbReference>
<keyword evidence="2" id="KW-0540">Nuclease</keyword>
<dbReference type="SMART" id="SM00479">
    <property type="entry name" value="EXOIII"/>
    <property type="match status" value="1"/>
</dbReference>
<dbReference type="GO" id="GO:0006260">
    <property type="term" value="P:DNA replication"/>
    <property type="evidence" value="ECO:0007669"/>
    <property type="project" value="InterPro"/>
</dbReference>
<name>A0A7W9HF52_9PSEU</name>
<comment type="caution">
    <text evidence="6">The sequence shown here is derived from an EMBL/GenBank/DDBJ whole genome shotgun (WGS) entry which is preliminary data.</text>
</comment>
<dbReference type="InterPro" id="IPR013520">
    <property type="entry name" value="Ribonucl_H"/>
</dbReference>
<dbReference type="SUPFAM" id="SSF53098">
    <property type="entry name" value="Ribonuclease H-like"/>
    <property type="match status" value="1"/>
</dbReference>
<dbReference type="GO" id="GO:0004386">
    <property type="term" value="F:helicase activity"/>
    <property type="evidence" value="ECO:0007669"/>
    <property type="project" value="UniProtKB-KW"/>
</dbReference>
<dbReference type="InterPro" id="IPR036397">
    <property type="entry name" value="RNaseH_sf"/>
</dbReference>
<keyword evidence="1" id="KW-0547">Nucleotide-binding</keyword>
<dbReference type="NCBIfam" id="TIGR00573">
    <property type="entry name" value="dnaq"/>
    <property type="match status" value="1"/>
</dbReference>
<accession>A0A7W9HF52</accession>
<dbReference type="GO" id="GO:0003887">
    <property type="term" value="F:DNA-directed DNA polymerase activity"/>
    <property type="evidence" value="ECO:0007669"/>
    <property type="project" value="InterPro"/>
</dbReference>
<dbReference type="Gene3D" id="3.40.50.300">
    <property type="entry name" value="P-loop containing nucleotide triphosphate hydrolases"/>
    <property type="match status" value="2"/>
</dbReference>
<dbReference type="EMBL" id="JACHMO010000001">
    <property type="protein sequence ID" value="MBB5801142.1"/>
    <property type="molecule type" value="Genomic_DNA"/>
</dbReference>
<dbReference type="PROSITE" id="PS51192">
    <property type="entry name" value="HELICASE_ATP_BIND_1"/>
    <property type="match status" value="1"/>
</dbReference>
<dbReference type="CDD" id="cd17922">
    <property type="entry name" value="DEXHc_LHR-like"/>
    <property type="match status" value="1"/>
</dbReference>
<gene>
    <name evidence="6" type="ORF">F4560_000910</name>
</gene>
<dbReference type="Gene3D" id="3.30.420.10">
    <property type="entry name" value="Ribonuclease H-like superfamily/Ribonuclease H"/>
    <property type="match status" value="1"/>
</dbReference>
<organism evidence="6 7">
    <name type="scientific">Saccharothrix ecbatanensis</name>
    <dbReference type="NCBI Taxonomy" id="1105145"/>
    <lineage>
        <taxon>Bacteria</taxon>
        <taxon>Bacillati</taxon>
        <taxon>Actinomycetota</taxon>
        <taxon>Actinomycetes</taxon>
        <taxon>Pseudonocardiales</taxon>
        <taxon>Pseudonocardiaceae</taxon>
        <taxon>Saccharothrix</taxon>
    </lineage>
</organism>
<dbReference type="FunFam" id="3.30.420.10:FF:000045">
    <property type="entry name" value="3'-5' exonuclease DinG"/>
    <property type="match status" value="1"/>
</dbReference>
<dbReference type="SMART" id="SM00487">
    <property type="entry name" value="DEXDc"/>
    <property type="match status" value="1"/>
</dbReference>
<reference evidence="6 7" key="1">
    <citation type="submission" date="2020-08" db="EMBL/GenBank/DDBJ databases">
        <title>Sequencing the genomes of 1000 actinobacteria strains.</title>
        <authorList>
            <person name="Klenk H.-P."/>
        </authorList>
    </citation>
    <scope>NUCLEOTIDE SEQUENCE [LARGE SCALE GENOMIC DNA]</scope>
    <source>
        <strain evidence="6 7">DSM 45486</strain>
    </source>
</reference>
<feature type="domain" description="Helicase C-terminal" evidence="5">
    <location>
        <begin position="261"/>
        <end position="433"/>
    </location>
</feature>
<evidence type="ECO:0000256" key="3">
    <source>
        <dbReference type="ARBA" id="ARBA00022840"/>
    </source>
</evidence>
<dbReference type="InterPro" id="IPR052511">
    <property type="entry name" value="ATP-dep_Helicase"/>
</dbReference>
<dbReference type="EC" id="3.6.4.-" evidence="6"/>
<evidence type="ECO:0000313" key="6">
    <source>
        <dbReference type="EMBL" id="MBB5801142.1"/>
    </source>
</evidence>
<dbReference type="Pfam" id="PF00270">
    <property type="entry name" value="DEAD"/>
    <property type="match status" value="1"/>
</dbReference>
<dbReference type="SUPFAM" id="SSF52540">
    <property type="entry name" value="P-loop containing nucleoside triphosphate hydrolases"/>
    <property type="match status" value="1"/>
</dbReference>
<evidence type="ECO:0000259" key="4">
    <source>
        <dbReference type="PROSITE" id="PS51192"/>
    </source>
</evidence>
<feature type="domain" description="Helicase ATP-binding" evidence="4">
    <location>
        <begin position="45"/>
        <end position="207"/>
    </location>
</feature>
<keyword evidence="6" id="KW-0378">Hydrolase</keyword>
<dbReference type="InterPro" id="IPR001650">
    <property type="entry name" value="Helicase_C-like"/>
</dbReference>
<dbReference type="Pfam" id="PF00271">
    <property type="entry name" value="Helicase_C"/>
    <property type="match status" value="1"/>
</dbReference>
<dbReference type="Pfam" id="PF00929">
    <property type="entry name" value="RNase_T"/>
    <property type="match status" value="1"/>
</dbReference>
<dbReference type="InterPro" id="IPR014001">
    <property type="entry name" value="Helicase_ATP-bd"/>
</dbReference>
<keyword evidence="3" id="KW-0067">ATP-binding</keyword>
<keyword evidence="6" id="KW-0347">Helicase</keyword>
<protein>
    <submittedName>
        <fullName evidence="6">ATP-dependent Lhr-like helicase</fullName>
        <ecNumber evidence="6">3.6.4.-</ecNumber>
    </submittedName>
</protein>
<dbReference type="SMART" id="SM00490">
    <property type="entry name" value="HELICc"/>
    <property type="match status" value="1"/>
</dbReference>